<reference evidence="1 2" key="1">
    <citation type="journal article" date="2014" name="Agronomy (Basel)">
        <title>A Draft Genome Sequence for Ensete ventricosum, the Drought-Tolerant Tree Against Hunger.</title>
        <authorList>
            <person name="Harrison J."/>
            <person name="Moore K.A."/>
            <person name="Paszkiewicz K."/>
            <person name="Jones T."/>
            <person name="Grant M."/>
            <person name="Ambacheew D."/>
            <person name="Muzemil S."/>
            <person name="Studholme D.J."/>
        </authorList>
    </citation>
    <scope>NUCLEOTIDE SEQUENCE [LARGE SCALE GENOMIC DNA]</scope>
</reference>
<name>A0A426XC46_ENSVE</name>
<comment type="caution">
    <text evidence="1">The sequence shown here is derived from an EMBL/GenBank/DDBJ whole genome shotgun (WGS) entry which is preliminary data.</text>
</comment>
<protein>
    <submittedName>
        <fullName evidence="1">Uncharacterized protein</fullName>
    </submittedName>
</protein>
<dbReference type="EMBL" id="AMZH03022773">
    <property type="protein sequence ID" value="RRT37038.1"/>
    <property type="molecule type" value="Genomic_DNA"/>
</dbReference>
<evidence type="ECO:0000313" key="2">
    <source>
        <dbReference type="Proteomes" id="UP000287651"/>
    </source>
</evidence>
<dbReference type="AlphaFoldDB" id="A0A426XC46"/>
<dbReference type="Proteomes" id="UP000287651">
    <property type="component" value="Unassembled WGS sequence"/>
</dbReference>
<evidence type="ECO:0000313" key="1">
    <source>
        <dbReference type="EMBL" id="RRT37038.1"/>
    </source>
</evidence>
<accession>A0A426XC46</accession>
<proteinExistence type="predicted"/>
<sequence length="111" mass="12072">MVVVDGKSEAMVHNDCTMATRVTRRPRTNATNETHIAMLAMREGREALAGRSPTRVAACKGHLQGRLPMARAACMDNTCKGGTCRYSAREQAACEQSSTRRGVACWHGTHP</sequence>
<gene>
    <name evidence="1" type="ORF">B296_00058239</name>
</gene>
<organism evidence="1 2">
    <name type="scientific">Ensete ventricosum</name>
    <name type="common">Abyssinian banana</name>
    <name type="synonym">Musa ensete</name>
    <dbReference type="NCBI Taxonomy" id="4639"/>
    <lineage>
        <taxon>Eukaryota</taxon>
        <taxon>Viridiplantae</taxon>
        <taxon>Streptophyta</taxon>
        <taxon>Embryophyta</taxon>
        <taxon>Tracheophyta</taxon>
        <taxon>Spermatophyta</taxon>
        <taxon>Magnoliopsida</taxon>
        <taxon>Liliopsida</taxon>
        <taxon>Zingiberales</taxon>
        <taxon>Musaceae</taxon>
        <taxon>Ensete</taxon>
    </lineage>
</organism>